<dbReference type="SFLD" id="SFLDS00005">
    <property type="entry name" value="Isoprenoid_Synthase_Type_I"/>
    <property type="match status" value="1"/>
</dbReference>
<proteinExistence type="inferred from homology"/>
<dbReference type="SUPFAM" id="SSF48576">
    <property type="entry name" value="Terpenoid synthases"/>
    <property type="match status" value="1"/>
</dbReference>
<evidence type="ECO:0000256" key="1">
    <source>
        <dbReference type="ARBA" id="ARBA00001946"/>
    </source>
</evidence>
<name>A0A1H7SPR1_STRJI</name>
<keyword evidence="4" id="KW-0479">Metal-binding</keyword>
<dbReference type="InterPro" id="IPR000092">
    <property type="entry name" value="Polyprenyl_synt"/>
</dbReference>
<dbReference type="PROSITE" id="PS00723">
    <property type="entry name" value="POLYPRENYL_SYNTHASE_1"/>
    <property type="match status" value="1"/>
</dbReference>
<dbReference type="STRING" id="235985.SAMN05414137_112137"/>
<accession>A0A1H7SPR1</accession>
<keyword evidence="5" id="KW-0460">Magnesium</keyword>
<feature type="region of interest" description="Disordered" evidence="7">
    <location>
        <begin position="61"/>
        <end position="82"/>
    </location>
</feature>
<dbReference type="GO" id="GO:0004659">
    <property type="term" value="F:prenyltransferase activity"/>
    <property type="evidence" value="ECO:0007669"/>
    <property type="project" value="InterPro"/>
</dbReference>
<protein>
    <submittedName>
        <fullName evidence="8">Geranylgeranyl diphosphate synthase, type I</fullName>
    </submittedName>
</protein>
<sequence length="421" mass="44893">MSLAQSAPAPVVGNPVDAEWLRTRVDGALDTFLADQERTLLAISPQLAPVCGTVRDFLLDGGSEPKGAPMPQRRGPSETGTTCDSAARAQRLRSEGIGPGAHGGERPTGRKRLRAAFCYWGWRGAGGAADEPGAVAAAAALELLQASALVHDDLMDHSDTRRGLPSVHRRFESLHRGSGWRGDAAQFGSASAVLVGDLLLVWCDALFSDSGLPRDAVRRAKPLLDLMRTEVMAGQYLDMLEPAANWPDSGQGAVDRARTVIEYKSAKYTVQRPLQLGGLLADACADLTEAYGAFGLPLGEAFQLRDDLLGVYGDPAVTGKPAGDDLREGKRTLLVAETLASCGAADARMLDDLLGSPELDADGVERLRAIITRSGAPRRIEQRIKVLREAALTALDCAPIREPRAREILTRLADAATARRH</sequence>
<keyword evidence="9" id="KW-1185">Reference proteome</keyword>
<evidence type="ECO:0000256" key="2">
    <source>
        <dbReference type="ARBA" id="ARBA00006706"/>
    </source>
</evidence>
<dbReference type="InterPro" id="IPR008949">
    <property type="entry name" value="Isoprenoid_synthase_dom_sf"/>
</dbReference>
<dbReference type="Gene3D" id="1.10.600.10">
    <property type="entry name" value="Farnesyl Diphosphate Synthase"/>
    <property type="match status" value="1"/>
</dbReference>
<keyword evidence="3 6" id="KW-0808">Transferase</keyword>
<dbReference type="EMBL" id="FOAZ01000012">
    <property type="protein sequence ID" value="SEL74389.1"/>
    <property type="molecule type" value="Genomic_DNA"/>
</dbReference>
<dbReference type="Pfam" id="PF00348">
    <property type="entry name" value="polyprenyl_synt"/>
    <property type="match status" value="1"/>
</dbReference>
<dbReference type="AlphaFoldDB" id="A0A1H7SPR1"/>
<dbReference type="GO" id="GO:0046872">
    <property type="term" value="F:metal ion binding"/>
    <property type="evidence" value="ECO:0007669"/>
    <property type="project" value="UniProtKB-KW"/>
</dbReference>
<dbReference type="PROSITE" id="PS00444">
    <property type="entry name" value="POLYPRENYL_SYNTHASE_2"/>
    <property type="match status" value="1"/>
</dbReference>
<dbReference type="GO" id="GO:0008299">
    <property type="term" value="P:isoprenoid biosynthetic process"/>
    <property type="evidence" value="ECO:0007669"/>
    <property type="project" value="InterPro"/>
</dbReference>
<organism evidence="8 9">
    <name type="scientific">Streptacidiphilus jiangxiensis</name>
    <dbReference type="NCBI Taxonomy" id="235985"/>
    <lineage>
        <taxon>Bacteria</taxon>
        <taxon>Bacillati</taxon>
        <taxon>Actinomycetota</taxon>
        <taxon>Actinomycetes</taxon>
        <taxon>Kitasatosporales</taxon>
        <taxon>Streptomycetaceae</taxon>
        <taxon>Streptacidiphilus</taxon>
    </lineage>
</organism>
<dbReference type="eggNOG" id="COG0142">
    <property type="taxonomic scope" value="Bacteria"/>
</dbReference>
<evidence type="ECO:0000256" key="5">
    <source>
        <dbReference type="ARBA" id="ARBA00022842"/>
    </source>
</evidence>
<evidence type="ECO:0000256" key="7">
    <source>
        <dbReference type="SAM" id="MobiDB-lite"/>
    </source>
</evidence>
<evidence type="ECO:0000313" key="8">
    <source>
        <dbReference type="EMBL" id="SEL74389.1"/>
    </source>
</evidence>
<comment type="similarity">
    <text evidence="2 6">Belongs to the FPP/GGPP synthase family.</text>
</comment>
<evidence type="ECO:0000256" key="6">
    <source>
        <dbReference type="RuleBase" id="RU004466"/>
    </source>
</evidence>
<evidence type="ECO:0000256" key="4">
    <source>
        <dbReference type="ARBA" id="ARBA00022723"/>
    </source>
</evidence>
<reference evidence="9" key="1">
    <citation type="submission" date="2016-10" db="EMBL/GenBank/DDBJ databases">
        <authorList>
            <person name="Varghese N."/>
        </authorList>
    </citation>
    <scope>NUCLEOTIDE SEQUENCE [LARGE SCALE GENOMIC DNA]</scope>
    <source>
        <strain evidence="9">DSM 45096 / BCRC 16803 / CGMCC 4.1857 / CIP 109030 / JCM 12277 / KCTC 19219 / NBRC 100920 / 33214</strain>
    </source>
</reference>
<evidence type="ECO:0000313" key="9">
    <source>
        <dbReference type="Proteomes" id="UP000183015"/>
    </source>
</evidence>
<dbReference type="RefSeq" id="WP_042456254.1">
    <property type="nucleotide sequence ID" value="NZ_BBPN01000041.1"/>
</dbReference>
<comment type="cofactor">
    <cofactor evidence="1">
        <name>Mg(2+)</name>
        <dbReference type="ChEBI" id="CHEBI:18420"/>
    </cofactor>
</comment>
<dbReference type="InterPro" id="IPR033749">
    <property type="entry name" value="Polyprenyl_synt_CS"/>
</dbReference>
<dbReference type="PANTHER" id="PTHR12001">
    <property type="entry name" value="GERANYLGERANYL PYROPHOSPHATE SYNTHASE"/>
    <property type="match status" value="1"/>
</dbReference>
<dbReference type="CDD" id="cd00685">
    <property type="entry name" value="Trans_IPPS_HT"/>
    <property type="match status" value="1"/>
</dbReference>
<dbReference type="Proteomes" id="UP000183015">
    <property type="component" value="Unassembled WGS sequence"/>
</dbReference>
<evidence type="ECO:0000256" key="3">
    <source>
        <dbReference type="ARBA" id="ARBA00022679"/>
    </source>
</evidence>
<gene>
    <name evidence="8" type="ORF">SAMN05414137_112137</name>
</gene>
<dbReference type="PANTHER" id="PTHR12001:SF85">
    <property type="entry name" value="SHORT CHAIN ISOPRENYL DIPHOSPHATE SYNTHASE"/>
    <property type="match status" value="1"/>
</dbReference>